<name>A0A8T0Q0X7_PANVG</name>
<accession>A0A8T0Q0X7</accession>
<evidence type="ECO:0000313" key="1">
    <source>
        <dbReference type="EMBL" id="KAG2566965.1"/>
    </source>
</evidence>
<dbReference type="Proteomes" id="UP000823388">
    <property type="component" value="Chromosome 7N"/>
</dbReference>
<gene>
    <name evidence="1" type="ORF">PVAP13_7NG230017</name>
</gene>
<reference evidence="1" key="1">
    <citation type="submission" date="2020-05" db="EMBL/GenBank/DDBJ databases">
        <title>WGS assembly of Panicum virgatum.</title>
        <authorList>
            <person name="Lovell J.T."/>
            <person name="Jenkins J."/>
            <person name="Shu S."/>
            <person name="Juenger T.E."/>
            <person name="Schmutz J."/>
        </authorList>
    </citation>
    <scope>NUCLEOTIDE SEQUENCE</scope>
    <source>
        <strain evidence="1">AP13</strain>
    </source>
</reference>
<dbReference type="AlphaFoldDB" id="A0A8T0Q0X7"/>
<dbReference type="EMBL" id="CM029050">
    <property type="protein sequence ID" value="KAG2566965.1"/>
    <property type="molecule type" value="Genomic_DNA"/>
</dbReference>
<keyword evidence="2" id="KW-1185">Reference proteome</keyword>
<protein>
    <submittedName>
        <fullName evidence="1">Uncharacterized protein</fullName>
    </submittedName>
</protein>
<sequence length="123" mass="14419">MLLVLIFWRSTALLKIHFKEVTYVPYCPTNKTCETSKAFYSSFRCIHHIALDFDTDSSGFLYLFRRKIQRQIQIQIELTQEGQAITSHSRCPWTPSLSRSRYLTATCWGSRRPGRRRASTKPL</sequence>
<evidence type="ECO:0000313" key="2">
    <source>
        <dbReference type="Proteomes" id="UP000823388"/>
    </source>
</evidence>
<organism evidence="1 2">
    <name type="scientific">Panicum virgatum</name>
    <name type="common">Blackwell switchgrass</name>
    <dbReference type="NCBI Taxonomy" id="38727"/>
    <lineage>
        <taxon>Eukaryota</taxon>
        <taxon>Viridiplantae</taxon>
        <taxon>Streptophyta</taxon>
        <taxon>Embryophyta</taxon>
        <taxon>Tracheophyta</taxon>
        <taxon>Spermatophyta</taxon>
        <taxon>Magnoliopsida</taxon>
        <taxon>Liliopsida</taxon>
        <taxon>Poales</taxon>
        <taxon>Poaceae</taxon>
        <taxon>PACMAD clade</taxon>
        <taxon>Panicoideae</taxon>
        <taxon>Panicodae</taxon>
        <taxon>Paniceae</taxon>
        <taxon>Panicinae</taxon>
        <taxon>Panicum</taxon>
        <taxon>Panicum sect. Hiantes</taxon>
    </lineage>
</organism>
<comment type="caution">
    <text evidence="1">The sequence shown here is derived from an EMBL/GenBank/DDBJ whole genome shotgun (WGS) entry which is preliminary data.</text>
</comment>
<proteinExistence type="predicted"/>